<keyword evidence="1" id="KW-0808">Transferase</keyword>
<sequence>MSSQDPYTDPATGLLRNKLSITSAAELDRVEAEVTSLRLVQLRERDLPGDYDLAHLQAFHRFIFSDVYPWAGQLRTVAIAKDDLFCLPQHLEGFAADVFGRLARRDGYLRGLDRPEFLDKLTELLADINALHPFREGNGRAQRAFLAQLARDAGHPLRWEPMNPEQNVAASQAAHRGDNQPLRLMLDELVEVTPAETATPAEPAQDHPARTAGSSFTPPEGNRAVPGENDVAPETPSRSRHLGAPRNKTQDPATPARGRSEPNPTTRGDRAGTTSSLAPPSDREVSYRLEQPDPDAVLGLHEVEIASG</sequence>
<dbReference type="AlphaFoldDB" id="A0A1G8ERU6"/>
<dbReference type="Proteomes" id="UP000198967">
    <property type="component" value="Unassembled WGS sequence"/>
</dbReference>
<dbReference type="PANTHER" id="PTHR39560">
    <property type="entry name" value="PROTEIN ADENYLYLTRANSFERASE FIC-RELATED"/>
    <property type="match status" value="1"/>
</dbReference>
<dbReference type="SUPFAM" id="SSF140931">
    <property type="entry name" value="Fic-like"/>
    <property type="match status" value="1"/>
</dbReference>
<dbReference type="Pfam" id="PF02661">
    <property type="entry name" value="Fic"/>
    <property type="match status" value="1"/>
</dbReference>
<dbReference type="EC" id="2.7.7.108" evidence="5"/>
<dbReference type="PANTHER" id="PTHR39560:SF1">
    <property type="entry name" value="PROTEIN ADENYLYLTRANSFERASE FIC-RELATED"/>
    <property type="match status" value="1"/>
</dbReference>
<gene>
    <name evidence="10" type="ORF">SAMN05216377_1428</name>
</gene>
<keyword evidence="11" id="KW-1185">Reference proteome</keyword>
<evidence type="ECO:0000256" key="7">
    <source>
        <dbReference type="ARBA" id="ARBA00048696"/>
    </source>
</evidence>
<dbReference type="RefSeq" id="WP_093089898.1">
    <property type="nucleotide sequence ID" value="NZ_FNBE01000042.1"/>
</dbReference>
<feature type="domain" description="Fido" evidence="9">
    <location>
        <begin position="51"/>
        <end position="191"/>
    </location>
</feature>
<evidence type="ECO:0000256" key="6">
    <source>
        <dbReference type="ARBA" id="ARBA00047939"/>
    </source>
</evidence>
<feature type="compositionally biased region" description="Polar residues" evidence="8">
    <location>
        <begin position="262"/>
        <end position="278"/>
    </location>
</feature>
<name>A0A1G8ERU6_PSEOR</name>
<protein>
    <recommendedName>
        <fullName evidence="5">protein adenylyltransferase</fullName>
        <ecNumber evidence="5">2.7.7.108</ecNumber>
    </recommendedName>
</protein>
<dbReference type="GO" id="GO:0051302">
    <property type="term" value="P:regulation of cell division"/>
    <property type="evidence" value="ECO:0007669"/>
    <property type="project" value="TreeGrafter"/>
</dbReference>
<keyword evidence="3" id="KW-0547">Nucleotide-binding</keyword>
<accession>A0A1G8ERU6</accession>
<evidence type="ECO:0000259" key="9">
    <source>
        <dbReference type="PROSITE" id="PS51459"/>
    </source>
</evidence>
<evidence type="ECO:0000313" key="11">
    <source>
        <dbReference type="Proteomes" id="UP000198967"/>
    </source>
</evidence>
<dbReference type="PROSITE" id="PS51459">
    <property type="entry name" value="FIDO"/>
    <property type="match status" value="1"/>
</dbReference>
<feature type="region of interest" description="Disordered" evidence="8">
    <location>
        <begin position="197"/>
        <end position="295"/>
    </location>
</feature>
<dbReference type="GO" id="GO:0005524">
    <property type="term" value="F:ATP binding"/>
    <property type="evidence" value="ECO:0007669"/>
    <property type="project" value="UniProtKB-KW"/>
</dbReference>
<dbReference type="OrthoDB" id="9813719at2"/>
<reference evidence="10 11" key="1">
    <citation type="submission" date="2016-10" db="EMBL/GenBank/DDBJ databases">
        <authorList>
            <person name="de Groot N.N."/>
        </authorList>
    </citation>
    <scope>NUCLEOTIDE SEQUENCE [LARGE SCALE GENOMIC DNA]</scope>
    <source>
        <strain evidence="10 11">CGMCC 4.3143</strain>
    </source>
</reference>
<dbReference type="EMBL" id="FNBE01000042">
    <property type="protein sequence ID" value="SDH72590.1"/>
    <property type="molecule type" value="Genomic_DNA"/>
</dbReference>
<evidence type="ECO:0000256" key="3">
    <source>
        <dbReference type="ARBA" id="ARBA00022741"/>
    </source>
</evidence>
<dbReference type="GO" id="GO:0070733">
    <property type="term" value="F:AMPylase activity"/>
    <property type="evidence" value="ECO:0007669"/>
    <property type="project" value="UniProtKB-EC"/>
</dbReference>
<evidence type="ECO:0000256" key="1">
    <source>
        <dbReference type="ARBA" id="ARBA00022679"/>
    </source>
</evidence>
<organism evidence="10 11">
    <name type="scientific">Pseudonocardia oroxyli</name>
    <dbReference type="NCBI Taxonomy" id="366584"/>
    <lineage>
        <taxon>Bacteria</taxon>
        <taxon>Bacillati</taxon>
        <taxon>Actinomycetota</taxon>
        <taxon>Actinomycetes</taxon>
        <taxon>Pseudonocardiales</taxon>
        <taxon>Pseudonocardiaceae</taxon>
        <taxon>Pseudonocardia</taxon>
    </lineage>
</organism>
<dbReference type="InterPro" id="IPR036597">
    <property type="entry name" value="Fido-like_dom_sf"/>
</dbReference>
<keyword evidence="2" id="KW-0548">Nucleotidyltransferase</keyword>
<feature type="compositionally biased region" description="Basic and acidic residues" evidence="8">
    <location>
        <begin position="281"/>
        <end position="291"/>
    </location>
</feature>
<evidence type="ECO:0000256" key="4">
    <source>
        <dbReference type="ARBA" id="ARBA00022840"/>
    </source>
</evidence>
<comment type="catalytic activity">
    <reaction evidence="6">
        <text>L-threonyl-[protein] + ATP = 3-O-(5'-adenylyl)-L-threonyl-[protein] + diphosphate</text>
        <dbReference type="Rhea" id="RHEA:54292"/>
        <dbReference type="Rhea" id="RHEA-COMP:11060"/>
        <dbReference type="Rhea" id="RHEA-COMP:13847"/>
        <dbReference type="ChEBI" id="CHEBI:30013"/>
        <dbReference type="ChEBI" id="CHEBI:30616"/>
        <dbReference type="ChEBI" id="CHEBI:33019"/>
        <dbReference type="ChEBI" id="CHEBI:138113"/>
        <dbReference type="EC" id="2.7.7.108"/>
    </reaction>
</comment>
<proteinExistence type="predicted"/>
<keyword evidence="4" id="KW-0067">ATP-binding</keyword>
<evidence type="ECO:0000256" key="5">
    <source>
        <dbReference type="ARBA" id="ARBA00034531"/>
    </source>
</evidence>
<evidence type="ECO:0000256" key="2">
    <source>
        <dbReference type="ARBA" id="ARBA00022695"/>
    </source>
</evidence>
<dbReference type="STRING" id="366584.SAMN05216377_1428"/>
<evidence type="ECO:0000256" key="8">
    <source>
        <dbReference type="SAM" id="MobiDB-lite"/>
    </source>
</evidence>
<comment type="catalytic activity">
    <reaction evidence="7">
        <text>L-tyrosyl-[protein] + ATP = O-(5'-adenylyl)-L-tyrosyl-[protein] + diphosphate</text>
        <dbReference type="Rhea" id="RHEA:54288"/>
        <dbReference type="Rhea" id="RHEA-COMP:10136"/>
        <dbReference type="Rhea" id="RHEA-COMP:13846"/>
        <dbReference type="ChEBI" id="CHEBI:30616"/>
        <dbReference type="ChEBI" id="CHEBI:33019"/>
        <dbReference type="ChEBI" id="CHEBI:46858"/>
        <dbReference type="ChEBI" id="CHEBI:83624"/>
        <dbReference type="EC" id="2.7.7.108"/>
    </reaction>
</comment>
<dbReference type="Gene3D" id="1.10.3290.10">
    <property type="entry name" value="Fido-like domain"/>
    <property type="match status" value="1"/>
</dbReference>
<evidence type="ECO:0000313" key="10">
    <source>
        <dbReference type="EMBL" id="SDH72590.1"/>
    </source>
</evidence>
<dbReference type="InterPro" id="IPR003812">
    <property type="entry name" value="Fido"/>
</dbReference>